<gene>
    <name evidence="2" type="ORF">AK830_g1639</name>
</gene>
<keyword evidence="1" id="KW-0732">Signal</keyword>
<dbReference type="EMBL" id="LKCW01000013">
    <property type="protein sequence ID" value="KPM44944.1"/>
    <property type="molecule type" value="Genomic_DNA"/>
</dbReference>
<accession>A0A0P7BWN5</accession>
<comment type="caution">
    <text evidence="2">The sequence shown here is derived from an EMBL/GenBank/DDBJ whole genome shotgun (WGS) entry which is preliminary data.</text>
</comment>
<feature type="signal peptide" evidence="1">
    <location>
        <begin position="1"/>
        <end position="18"/>
    </location>
</feature>
<evidence type="ECO:0008006" key="4">
    <source>
        <dbReference type="Google" id="ProtNLM"/>
    </source>
</evidence>
<proteinExistence type="predicted"/>
<dbReference type="OrthoDB" id="5352317at2759"/>
<sequence>MQFSAAFLAAILSATTLAAPAPAEKAVSMMAATPQWTIQGLNRKCDTADKTCTWNFGIKTGSGAATACKYVVKSTAATPKASRSSGGPAKCGDFTVTSGWSGQFGAGNGFTTLSVVSNSKKQIVWPAYTDKQLAGGKTVKPDQAYAPASLPK</sequence>
<name>A0A0P7BWN5_9HYPO</name>
<keyword evidence="3" id="KW-1185">Reference proteome</keyword>
<evidence type="ECO:0000313" key="2">
    <source>
        <dbReference type="EMBL" id="KPM44944.1"/>
    </source>
</evidence>
<evidence type="ECO:0000313" key="3">
    <source>
        <dbReference type="Proteomes" id="UP000050424"/>
    </source>
</evidence>
<dbReference type="Proteomes" id="UP000050424">
    <property type="component" value="Unassembled WGS sequence"/>
</dbReference>
<feature type="chain" id="PRO_5006136318" description="Small secreted protein" evidence="1">
    <location>
        <begin position="19"/>
        <end position="152"/>
    </location>
</feature>
<organism evidence="2 3">
    <name type="scientific">Neonectria ditissima</name>
    <dbReference type="NCBI Taxonomy" id="78410"/>
    <lineage>
        <taxon>Eukaryota</taxon>
        <taxon>Fungi</taxon>
        <taxon>Dikarya</taxon>
        <taxon>Ascomycota</taxon>
        <taxon>Pezizomycotina</taxon>
        <taxon>Sordariomycetes</taxon>
        <taxon>Hypocreomycetidae</taxon>
        <taxon>Hypocreales</taxon>
        <taxon>Nectriaceae</taxon>
        <taxon>Neonectria</taxon>
    </lineage>
</organism>
<reference evidence="2 3" key="1">
    <citation type="submission" date="2015-09" db="EMBL/GenBank/DDBJ databases">
        <title>Draft genome of a European isolate of the apple canker pathogen Neonectria ditissima.</title>
        <authorList>
            <person name="Gomez-Cortecero A."/>
            <person name="Harrison R.J."/>
            <person name="Armitage A.D."/>
        </authorList>
    </citation>
    <scope>NUCLEOTIDE SEQUENCE [LARGE SCALE GENOMIC DNA]</scope>
    <source>
        <strain evidence="2 3">R09/05</strain>
    </source>
</reference>
<dbReference type="AlphaFoldDB" id="A0A0P7BWN5"/>
<evidence type="ECO:0000256" key="1">
    <source>
        <dbReference type="SAM" id="SignalP"/>
    </source>
</evidence>
<protein>
    <recommendedName>
        <fullName evidence="4">Small secreted protein</fullName>
    </recommendedName>
</protein>